<gene>
    <name evidence="2" type="primary">fimI</name>
    <name evidence="3" type="ORF">SIK69_02795</name>
    <name evidence="2" type="ORF">SIL20_01610</name>
</gene>
<sequence>MIRTLPLLALMILAAFPAFSHRVVVDGGRVQLRGELVNSACAVAQESQELRVEMGQYRSNTFGEVGSFSTVTVPFSLHLVECRPDIASLVGVSFQGLSPAEDPQVFVASAKATGMPGESGLGLALFDGQQKLIIPNAPPEHYFPITAKEMILHFSARYRVISLPLVPGNLLTDVWFTLVYP</sequence>
<keyword evidence="4" id="KW-1185">Reference proteome</keyword>
<dbReference type="GO" id="GO:0043709">
    <property type="term" value="P:cell adhesion involved in single-species biofilm formation"/>
    <property type="evidence" value="ECO:0007669"/>
    <property type="project" value="TreeGrafter"/>
</dbReference>
<comment type="caution">
    <text evidence="2">The sequence shown here is derived from an EMBL/GenBank/DDBJ whole genome shotgun (WGS) entry which is preliminary data.</text>
</comment>
<protein>
    <submittedName>
        <fullName evidence="2">Type 1 fimbrial protein subunit FimI</fullName>
    </submittedName>
</protein>
<dbReference type="PANTHER" id="PTHR33420:SF12">
    <property type="entry name" value="FIMBRIN-LIKE PROTEIN FIMI-RELATED"/>
    <property type="match status" value="1"/>
</dbReference>
<dbReference type="InterPro" id="IPR036937">
    <property type="entry name" value="Adhesion_dom_fimbrial_sf"/>
</dbReference>
<dbReference type="NCBIfam" id="NF011747">
    <property type="entry name" value="PRK15200.1"/>
    <property type="match status" value="1"/>
</dbReference>
<dbReference type="GO" id="GO:0009289">
    <property type="term" value="C:pilus"/>
    <property type="evidence" value="ECO:0007669"/>
    <property type="project" value="InterPro"/>
</dbReference>
<feature type="signal peptide" evidence="1">
    <location>
        <begin position="1"/>
        <end position="20"/>
    </location>
</feature>
<dbReference type="AlphaFoldDB" id="A0AAJ2S0I9"/>
<keyword evidence="1" id="KW-0732">Signal</keyword>
<dbReference type="SUPFAM" id="SSF49401">
    <property type="entry name" value="Bacterial adhesins"/>
    <property type="match status" value="1"/>
</dbReference>
<evidence type="ECO:0000313" key="3">
    <source>
        <dbReference type="EMBL" id="MDX6039121.1"/>
    </source>
</evidence>
<dbReference type="EMBL" id="JAWXRC010000017">
    <property type="protein sequence ID" value="MDX6030212.1"/>
    <property type="molecule type" value="Genomic_DNA"/>
</dbReference>
<dbReference type="InterPro" id="IPR050263">
    <property type="entry name" value="Bact_Fimbrial_Adh_Pro"/>
</dbReference>
<feature type="chain" id="PRO_5042579694" evidence="1">
    <location>
        <begin position="21"/>
        <end position="181"/>
    </location>
</feature>
<dbReference type="Proteomes" id="UP001275664">
    <property type="component" value="Unassembled WGS sequence"/>
</dbReference>
<dbReference type="Proteomes" id="UP001282336">
    <property type="component" value="Unassembled WGS sequence"/>
</dbReference>
<evidence type="ECO:0000313" key="4">
    <source>
        <dbReference type="Proteomes" id="UP001275664"/>
    </source>
</evidence>
<dbReference type="RefSeq" id="WP_319626829.1">
    <property type="nucleotide sequence ID" value="NZ_JAWXRB010000001.1"/>
</dbReference>
<reference evidence="2 4" key="1">
    <citation type="submission" date="2023-11" db="EMBL/GenBank/DDBJ databases">
        <title>Scandinavium wanjuensis sp. nov., isolated from lettuce South Korea.</title>
        <authorList>
            <person name="Park J."/>
            <person name="Park S."/>
            <person name="Oh K.K."/>
            <person name="Cho G.S."/>
            <person name="Franz C.M.A.P."/>
        </authorList>
    </citation>
    <scope>NUCLEOTIDE SEQUENCE</scope>
    <source>
        <strain evidence="2">V105_12</strain>
        <strain evidence="3 4">V105_6</strain>
    </source>
</reference>
<evidence type="ECO:0000256" key="1">
    <source>
        <dbReference type="SAM" id="SignalP"/>
    </source>
</evidence>
<dbReference type="InterPro" id="IPR008966">
    <property type="entry name" value="Adhesion_dom_sf"/>
</dbReference>
<evidence type="ECO:0000313" key="5">
    <source>
        <dbReference type="Proteomes" id="UP001282336"/>
    </source>
</evidence>
<organism evidence="2 5">
    <name type="scientific">Scandinavium lactucae</name>
    <dbReference type="NCBI Taxonomy" id="3095028"/>
    <lineage>
        <taxon>Bacteria</taxon>
        <taxon>Pseudomonadati</taxon>
        <taxon>Pseudomonadota</taxon>
        <taxon>Gammaproteobacteria</taxon>
        <taxon>Enterobacterales</taxon>
        <taxon>Enterobacteriaceae</taxon>
        <taxon>Scandinavium</taxon>
    </lineage>
</organism>
<evidence type="ECO:0000313" key="2">
    <source>
        <dbReference type="EMBL" id="MDX6030212.1"/>
    </source>
</evidence>
<proteinExistence type="predicted"/>
<dbReference type="Gene3D" id="2.60.40.1090">
    <property type="entry name" value="Fimbrial-type adhesion domain"/>
    <property type="match status" value="1"/>
</dbReference>
<name>A0AAJ2S0I9_9ENTR</name>
<dbReference type="EMBL" id="JAWXRD010000002">
    <property type="protein sequence ID" value="MDX6039121.1"/>
    <property type="molecule type" value="Genomic_DNA"/>
</dbReference>
<accession>A0AAJ2S0I9</accession>
<dbReference type="PANTHER" id="PTHR33420">
    <property type="entry name" value="FIMBRIAL SUBUNIT ELFA-RELATED"/>
    <property type="match status" value="1"/>
</dbReference>